<dbReference type="AlphaFoldDB" id="A0A1G1W6T9"/>
<protein>
    <recommendedName>
        <fullName evidence="4">Phosphatidic acid phosphatase type 2/haloperoxidase domain-containing protein</fullName>
    </recommendedName>
</protein>
<proteinExistence type="predicted"/>
<feature type="transmembrane region" description="Helical" evidence="1">
    <location>
        <begin position="78"/>
        <end position="98"/>
    </location>
</feature>
<keyword evidence="1" id="KW-1133">Transmembrane helix</keyword>
<accession>A0A1G1W6T9</accession>
<evidence type="ECO:0000313" key="2">
    <source>
        <dbReference type="EMBL" id="OGY23341.1"/>
    </source>
</evidence>
<evidence type="ECO:0008006" key="4">
    <source>
        <dbReference type="Google" id="ProtNLM"/>
    </source>
</evidence>
<name>A0A1G1W6T9_9BACT</name>
<sequence length="195" mass="22284">MSRVSFAKFISRLLNPFFVGVLSTVLVLFKVNLESNEKVFWFFLIVILGFFTPVLVLFYQKSKGIIADWNVKERSQRYWAQGVTTLSLFLVSWLSFALLDDKSLQAFLSASFLNAGATFLINRFWKISVHASSMTLFCLTLIFLYSFWYLPSILLIVLVSWSRLKLTYHTLDQISGGVIINLVITSGVFGFFGLI</sequence>
<evidence type="ECO:0000256" key="1">
    <source>
        <dbReference type="SAM" id="Phobius"/>
    </source>
</evidence>
<keyword evidence="1" id="KW-0472">Membrane</keyword>
<reference evidence="2 3" key="1">
    <citation type="journal article" date="2016" name="Nat. Commun.">
        <title>Thousands of microbial genomes shed light on interconnected biogeochemical processes in an aquifer system.</title>
        <authorList>
            <person name="Anantharaman K."/>
            <person name="Brown C.T."/>
            <person name="Hug L.A."/>
            <person name="Sharon I."/>
            <person name="Castelle C.J."/>
            <person name="Probst A.J."/>
            <person name="Thomas B.C."/>
            <person name="Singh A."/>
            <person name="Wilkins M.J."/>
            <person name="Karaoz U."/>
            <person name="Brodie E.L."/>
            <person name="Williams K.H."/>
            <person name="Hubbard S.S."/>
            <person name="Banfield J.F."/>
        </authorList>
    </citation>
    <scope>NUCLEOTIDE SEQUENCE [LARGE SCALE GENOMIC DNA]</scope>
</reference>
<feature type="transmembrane region" description="Helical" evidence="1">
    <location>
        <begin position="137"/>
        <end position="162"/>
    </location>
</feature>
<gene>
    <name evidence="2" type="ORF">A2Y57_00025</name>
</gene>
<feature type="transmembrane region" description="Helical" evidence="1">
    <location>
        <begin position="174"/>
        <end position="194"/>
    </location>
</feature>
<keyword evidence="1" id="KW-0812">Transmembrane</keyword>
<comment type="caution">
    <text evidence="2">The sequence shown here is derived from an EMBL/GenBank/DDBJ whole genome shotgun (WGS) entry which is preliminary data.</text>
</comment>
<feature type="transmembrane region" description="Helical" evidence="1">
    <location>
        <begin position="39"/>
        <end position="58"/>
    </location>
</feature>
<feature type="transmembrane region" description="Helical" evidence="1">
    <location>
        <begin position="104"/>
        <end position="125"/>
    </location>
</feature>
<dbReference type="Proteomes" id="UP000177103">
    <property type="component" value="Unassembled WGS sequence"/>
</dbReference>
<dbReference type="EMBL" id="MHCQ01000043">
    <property type="protein sequence ID" value="OGY23341.1"/>
    <property type="molecule type" value="Genomic_DNA"/>
</dbReference>
<feature type="transmembrane region" description="Helical" evidence="1">
    <location>
        <begin position="12"/>
        <end position="33"/>
    </location>
</feature>
<evidence type="ECO:0000313" key="3">
    <source>
        <dbReference type="Proteomes" id="UP000177103"/>
    </source>
</evidence>
<organism evidence="2 3">
    <name type="scientific">Candidatus Woykebacteria bacterium RBG_13_40_7b</name>
    <dbReference type="NCBI Taxonomy" id="1802594"/>
    <lineage>
        <taxon>Bacteria</taxon>
        <taxon>Candidatus Woykeibacteriota</taxon>
    </lineage>
</organism>